<reference evidence="2" key="1">
    <citation type="submission" date="2018-05" db="EMBL/GenBank/DDBJ databases">
        <authorList>
            <person name="Lanie J.A."/>
            <person name="Ng W.-L."/>
            <person name="Kazmierczak K.M."/>
            <person name="Andrzejewski T.M."/>
            <person name="Davidsen T.M."/>
            <person name="Wayne K.J."/>
            <person name="Tettelin H."/>
            <person name="Glass J.I."/>
            <person name="Rusch D."/>
            <person name="Podicherti R."/>
            <person name="Tsui H.-C.T."/>
            <person name="Winkler M.E."/>
        </authorList>
    </citation>
    <scope>NUCLEOTIDE SEQUENCE</scope>
</reference>
<dbReference type="AlphaFoldDB" id="A0A382LW61"/>
<organism evidence="2">
    <name type="scientific">marine metagenome</name>
    <dbReference type="NCBI Taxonomy" id="408172"/>
    <lineage>
        <taxon>unclassified sequences</taxon>
        <taxon>metagenomes</taxon>
        <taxon>ecological metagenomes</taxon>
    </lineage>
</organism>
<feature type="non-terminal residue" evidence="2">
    <location>
        <position position="1"/>
    </location>
</feature>
<proteinExistence type="predicted"/>
<name>A0A382LW61_9ZZZZ</name>
<accession>A0A382LW61</accession>
<sequence length="40" mass="4599">VSVTLLGRYITRSTTSPPRDGDEKRRDEHSTLDFNPILVR</sequence>
<gene>
    <name evidence="2" type="ORF">METZ01_LOCUS292126</name>
</gene>
<feature type="compositionally biased region" description="Basic and acidic residues" evidence="1">
    <location>
        <begin position="19"/>
        <end position="31"/>
    </location>
</feature>
<evidence type="ECO:0000256" key="1">
    <source>
        <dbReference type="SAM" id="MobiDB-lite"/>
    </source>
</evidence>
<feature type="region of interest" description="Disordered" evidence="1">
    <location>
        <begin position="1"/>
        <end position="40"/>
    </location>
</feature>
<evidence type="ECO:0000313" key="2">
    <source>
        <dbReference type="EMBL" id="SVC39272.1"/>
    </source>
</evidence>
<protein>
    <submittedName>
        <fullName evidence="2">Uncharacterized protein</fullName>
    </submittedName>
</protein>
<feature type="non-terminal residue" evidence="2">
    <location>
        <position position="40"/>
    </location>
</feature>
<dbReference type="EMBL" id="UINC01088763">
    <property type="protein sequence ID" value="SVC39272.1"/>
    <property type="molecule type" value="Genomic_DNA"/>
</dbReference>